<dbReference type="RefSeq" id="WP_055423376.1">
    <property type="nucleotide sequence ID" value="NZ_CYHH01000004.1"/>
</dbReference>
<gene>
    <name evidence="3" type="ORF">Ga0061068_104191</name>
</gene>
<sequence length="84" mass="9357">MNTERKPDLSLDLRGEHCPYNAIATLETLRTMQPGQLLEVVTDCSQSFHGIPEDATRHGYHCLAVEQHGPLFRFLIEVPAPDAG</sequence>
<organism evidence="3 4">
    <name type="scientific">Tepidiphilus thermophilus</name>
    <dbReference type="NCBI Taxonomy" id="876478"/>
    <lineage>
        <taxon>Bacteria</taxon>
        <taxon>Pseudomonadati</taxon>
        <taxon>Pseudomonadota</taxon>
        <taxon>Hydrogenophilia</taxon>
        <taxon>Hydrogenophilales</taxon>
        <taxon>Hydrogenophilaceae</taxon>
        <taxon>Tepidiphilus</taxon>
    </lineage>
</organism>
<dbReference type="Proteomes" id="UP000182108">
    <property type="component" value="Unassembled WGS sequence"/>
</dbReference>
<name>A0A0K6IVH3_9PROT</name>
<evidence type="ECO:0000256" key="1">
    <source>
        <dbReference type="ARBA" id="ARBA00008984"/>
    </source>
</evidence>
<accession>A0A0K6IVH3</accession>
<dbReference type="PANTHER" id="PTHR33279">
    <property type="entry name" value="SULFUR CARRIER PROTEIN YEDF-RELATED"/>
    <property type="match status" value="1"/>
</dbReference>
<dbReference type="Pfam" id="PF01206">
    <property type="entry name" value="TusA"/>
    <property type="match status" value="1"/>
</dbReference>
<proteinExistence type="inferred from homology"/>
<dbReference type="OrthoDB" id="5325383at2"/>
<dbReference type="NCBIfam" id="NF008242">
    <property type="entry name" value="PRK11018.1"/>
    <property type="match status" value="1"/>
</dbReference>
<dbReference type="PANTHER" id="PTHR33279:SF6">
    <property type="entry name" value="SULFUR CARRIER PROTEIN YEDF-RELATED"/>
    <property type="match status" value="1"/>
</dbReference>
<evidence type="ECO:0000313" key="4">
    <source>
        <dbReference type="Proteomes" id="UP000182108"/>
    </source>
</evidence>
<dbReference type="InterPro" id="IPR001455">
    <property type="entry name" value="TusA-like"/>
</dbReference>
<evidence type="ECO:0000259" key="2">
    <source>
        <dbReference type="Pfam" id="PF01206"/>
    </source>
</evidence>
<dbReference type="InterPro" id="IPR036868">
    <property type="entry name" value="TusA-like_sf"/>
</dbReference>
<dbReference type="Gene3D" id="3.30.110.40">
    <property type="entry name" value="TusA-like domain"/>
    <property type="match status" value="1"/>
</dbReference>
<dbReference type="AlphaFoldDB" id="A0A0K6IVH3"/>
<reference evidence="4" key="1">
    <citation type="submission" date="2015-08" db="EMBL/GenBank/DDBJ databases">
        <authorList>
            <person name="Babu N.S."/>
            <person name="Beckwith C.J."/>
            <person name="Beseler K.G."/>
            <person name="Brison A."/>
            <person name="Carone J.V."/>
            <person name="Caskin T.P."/>
            <person name="Diamond M."/>
            <person name="Durham M.E."/>
            <person name="Foxe J.M."/>
            <person name="Go M."/>
            <person name="Henderson B.A."/>
            <person name="Jones I.B."/>
            <person name="McGettigan J.A."/>
            <person name="Micheletti S.J."/>
            <person name="Nasrallah M.E."/>
            <person name="Ortiz D."/>
            <person name="Piller C.R."/>
            <person name="Privatt S.R."/>
            <person name="Schneider S.L."/>
            <person name="Sharp S."/>
            <person name="Smith T.C."/>
            <person name="Stanton J.D."/>
            <person name="Ullery H.E."/>
            <person name="Wilson R.J."/>
            <person name="Serrano M.G."/>
            <person name="Buck G."/>
            <person name="Lee V."/>
            <person name="Wang Y."/>
            <person name="Carvalho R."/>
            <person name="Voegtly L."/>
            <person name="Shi R."/>
            <person name="Duckworth R."/>
            <person name="Johnson A."/>
            <person name="Loviza R."/>
            <person name="Walstead R."/>
            <person name="Shah Z."/>
            <person name="Kiflezghi M."/>
            <person name="Wade K."/>
            <person name="Ball S.L."/>
            <person name="Bradley K.W."/>
            <person name="Asai D.J."/>
            <person name="Bowman C.A."/>
            <person name="Russell D.A."/>
            <person name="Pope W.H."/>
            <person name="Jacobs-Sera D."/>
            <person name="Hendrix R.W."/>
            <person name="Hatfull G.F."/>
        </authorList>
    </citation>
    <scope>NUCLEOTIDE SEQUENCE [LARGE SCALE GENOMIC DNA]</scope>
    <source>
        <strain evidence="4">JCM 19170</strain>
    </source>
</reference>
<dbReference type="GO" id="GO:0016740">
    <property type="term" value="F:transferase activity"/>
    <property type="evidence" value="ECO:0007669"/>
    <property type="project" value="UniProtKB-KW"/>
</dbReference>
<evidence type="ECO:0000313" key="3">
    <source>
        <dbReference type="EMBL" id="CUB07073.1"/>
    </source>
</evidence>
<protein>
    <submittedName>
        <fullName evidence="3">TusA-related sulfurtransferase</fullName>
    </submittedName>
</protein>
<feature type="domain" description="UPF0033" evidence="2">
    <location>
        <begin position="11"/>
        <end position="77"/>
    </location>
</feature>
<dbReference type="EMBL" id="CYHH01000004">
    <property type="protein sequence ID" value="CUB07073.1"/>
    <property type="molecule type" value="Genomic_DNA"/>
</dbReference>
<keyword evidence="3" id="KW-0808">Transferase</keyword>
<comment type="similarity">
    <text evidence="1">Belongs to the sulfur carrier protein TusA family.</text>
</comment>
<dbReference type="SUPFAM" id="SSF64307">
    <property type="entry name" value="SirA-like"/>
    <property type="match status" value="1"/>
</dbReference>
<keyword evidence="4" id="KW-1185">Reference proteome</keyword>